<dbReference type="EMBL" id="JRYO01000182">
    <property type="protein sequence ID" value="KHE91732.1"/>
    <property type="molecule type" value="Genomic_DNA"/>
</dbReference>
<protein>
    <submittedName>
        <fullName evidence="1">Uncharacterized protein</fullName>
    </submittedName>
</protein>
<evidence type="ECO:0000313" key="2">
    <source>
        <dbReference type="Proteomes" id="UP000030652"/>
    </source>
</evidence>
<sequence>MIAGIIMLRAFKIKVKKAMAVNLMFRSFKVNADKRRLPGLNCVYLRKSVSYLFLSCRMPDLRNINLSLKFLLEYPILMA</sequence>
<gene>
    <name evidence="1" type="ORF">SCABRO_02545</name>
</gene>
<accession>A0A0B0EF46</accession>
<dbReference type="AlphaFoldDB" id="A0A0B0EF46"/>
<name>A0A0B0EF46_9BACT</name>
<evidence type="ECO:0000313" key="1">
    <source>
        <dbReference type="EMBL" id="KHE91732.1"/>
    </source>
</evidence>
<dbReference type="Proteomes" id="UP000030652">
    <property type="component" value="Unassembled WGS sequence"/>
</dbReference>
<organism evidence="1 2">
    <name type="scientific">Candidatus Scalindua brodae</name>
    <dbReference type="NCBI Taxonomy" id="237368"/>
    <lineage>
        <taxon>Bacteria</taxon>
        <taxon>Pseudomonadati</taxon>
        <taxon>Planctomycetota</taxon>
        <taxon>Candidatus Brocadiia</taxon>
        <taxon>Candidatus Brocadiales</taxon>
        <taxon>Candidatus Scalinduaceae</taxon>
        <taxon>Candidatus Scalindua</taxon>
    </lineage>
</organism>
<reference evidence="1 2" key="1">
    <citation type="submission" date="2014-10" db="EMBL/GenBank/DDBJ databases">
        <title>Draft genome of anammox bacterium scalindua brodae, obtained using differential coverage binning of sequence data from two enrichment reactors.</title>
        <authorList>
            <person name="Speth D.R."/>
            <person name="Russ L."/>
            <person name="Kartal B."/>
            <person name="Op den Camp H.J."/>
            <person name="Dutilh B.E."/>
            <person name="Jetten M.S."/>
        </authorList>
    </citation>
    <scope>NUCLEOTIDE SEQUENCE [LARGE SCALE GENOMIC DNA]</scope>
    <source>
        <strain evidence="1">RU1</strain>
    </source>
</reference>
<proteinExistence type="predicted"/>
<comment type="caution">
    <text evidence="1">The sequence shown here is derived from an EMBL/GenBank/DDBJ whole genome shotgun (WGS) entry which is preliminary data.</text>
</comment>